<evidence type="ECO:0000313" key="12">
    <source>
        <dbReference type="EMBL" id="KAK7061235.1"/>
    </source>
</evidence>
<organism evidence="12 13">
    <name type="scientific">Favolaschia claudopus</name>
    <dbReference type="NCBI Taxonomy" id="2862362"/>
    <lineage>
        <taxon>Eukaryota</taxon>
        <taxon>Fungi</taxon>
        <taxon>Dikarya</taxon>
        <taxon>Basidiomycota</taxon>
        <taxon>Agaricomycotina</taxon>
        <taxon>Agaricomycetes</taxon>
        <taxon>Agaricomycetidae</taxon>
        <taxon>Agaricales</taxon>
        <taxon>Marasmiineae</taxon>
        <taxon>Mycenaceae</taxon>
        <taxon>Favolaschia</taxon>
    </lineage>
</organism>
<evidence type="ECO:0000256" key="5">
    <source>
        <dbReference type="ARBA" id="ARBA00022723"/>
    </source>
</evidence>
<keyword evidence="11" id="KW-0732">Signal</keyword>
<feature type="chain" id="PRO_5043485901" evidence="11">
    <location>
        <begin position="20"/>
        <end position="494"/>
    </location>
</feature>
<evidence type="ECO:0000256" key="11">
    <source>
        <dbReference type="SAM" id="SignalP"/>
    </source>
</evidence>
<evidence type="ECO:0000313" key="13">
    <source>
        <dbReference type="Proteomes" id="UP001362999"/>
    </source>
</evidence>
<keyword evidence="13" id="KW-1185">Reference proteome</keyword>
<dbReference type="PRINTS" id="PR00463">
    <property type="entry name" value="EP450I"/>
</dbReference>
<proteinExistence type="inferred from homology"/>
<dbReference type="PRINTS" id="PR00385">
    <property type="entry name" value="P450"/>
</dbReference>
<dbReference type="InterPro" id="IPR036396">
    <property type="entry name" value="Cyt_P450_sf"/>
</dbReference>
<evidence type="ECO:0000256" key="2">
    <source>
        <dbReference type="ARBA" id="ARBA00005179"/>
    </source>
</evidence>
<accession>A0AAW0EA81</accession>
<gene>
    <name evidence="12" type="ORF">R3P38DRAFT_3302470</name>
</gene>
<name>A0AAW0EA81_9AGAR</name>
<feature type="signal peptide" evidence="11">
    <location>
        <begin position="1"/>
        <end position="19"/>
    </location>
</feature>
<comment type="cofactor">
    <cofactor evidence="1 9">
        <name>heme</name>
        <dbReference type="ChEBI" id="CHEBI:30413"/>
    </cofactor>
</comment>
<dbReference type="EMBL" id="JAWWNJ010000002">
    <property type="protein sequence ID" value="KAK7061235.1"/>
    <property type="molecule type" value="Genomic_DNA"/>
</dbReference>
<evidence type="ECO:0000256" key="7">
    <source>
        <dbReference type="ARBA" id="ARBA00023004"/>
    </source>
</evidence>
<dbReference type="GO" id="GO:0005506">
    <property type="term" value="F:iron ion binding"/>
    <property type="evidence" value="ECO:0007669"/>
    <property type="project" value="InterPro"/>
</dbReference>
<dbReference type="GO" id="GO:0016705">
    <property type="term" value="F:oxidoreductase activity, acting on paired donors, with incorporation or reduction of molecular oxygen"/>
    <property type="evidence" value="ECO:0007669"/>
    <property type="project" value="InterPro"/>
</dbReference>
<dbReference type="GO" id="GO:0020037">
    <property type="term" value="F:heme binding"/>
    <property type="evidence" value="ECO:0007669"/>
    <property type="project" value="InterPro"/>
</dbReference>
<dbReference type="InterPro" id="IPR002401">
    <property type="entry name" value="Cyt_P450_E_grp-I"/>
</dbReference>
<dbReference type="AlphaFoldDB" id="A0AAW0EA81"/>
<comment type="caution">
    <text evidence="12">The sequence shown here is derived from an EMBL/GenBank/DDBJ whole genome shotgun (WGS) entry which is preliminary data.</text>
</comment>
<keyword evidence="6 10" id="KW-0560">Oxidoreductase</keyword>
<dbReference type="SUPFAM" id="SSF48264">
    <property type="entry name" value="Cytochrome P450"/>
    <property type="match status" value="1"/>
</dbReference>
<keyword evidence="5 9" id="KW-0479">Metal-binding</keyword>
<dbReference type="Proteomes" id="UP001362999">
    <property type="component" value="Unassembled WGS sequence"/>
</dbReference>
<evidence type="ECO:0000256" key="4">
    <source>
        <dbReference type="ARBA" id="ARBA00022617"/>
    </source>
</evidence>
<keyword evidence="7 9" id="KW-0408">Iron</keyword>
<comment type="similarity">
    <text evidence="3 10">Belongs to the cytochrome P450 family.</text>
</comment>
<dbReference type="PANTHER" id="PTHR46300">
    <property type="entry name" value="P450, PUTATIVE (EUROFUNG)-RELATED-RELATED"/>
    <property type="match status" value="1"/>
</dbReference>
<keyword evidence="4 9" id="KW-0349">Heme</keyword>
<evidence type="ECO:0000256" key="3">
    <source>
        <dbReference type="ARBA" id="ARBA00010617"/>
    </source>
</evidence>
<dbReference type="PROSITE" id="PS00086">
    <property type="entry name" value="CYTOCHROME_P450"/>
    <property type="match status" value="1"/>
</dbReference>
<evidence type="ECO:0000256" key="9">
    <source>
        <dbReference type="PIRSR" id="PIRSR602401-1"/>
    </source>
</evidence>
<comment type="pathway">
    <text evidence="2">Secondary metabolite biosynthesis.</text>
</comment>
<protein>
    <submittedName>
        <fullName evidence="12">Cytochrome P450</fullName>
    </submittedName>
</protein>
<evidence type="ECO:0000256" key="10">
    <source>
        <dbReference type="RuleBase" id="RU000461"/>
    </source>
</evidence>
<dbReference type="PANTHER" id="PTHR46300:SF7">
    <property type="entry name" value="P450, PUTATIVE (EUROFUNG)-RELATED"/>
    <property type="match status" value="1"/>
</dbReference>
<reference evidence="12 13" key="1">
    <citation type="journal article" date="2024" name="J Genomics">
        <title>Draft genome sequencing and assembly of Favolaschia claudopus CIRM-BRFM 2984 isolated from oak limbs.</title>
        <authorList>
            <person name="Navarro D."/>
            <person name="Drula E."/>
            <person name="Chaduli D."/>
            <person name="Cazenave R."/>
            <person name="Ahrendt S."/>
            <person name="Wang J."/>
            <person name="Lipzen A."/>
            <person name="Daum C."/>
            <person name="Barry K."/>
            <person name="Grigoriev I.V."/>
            <person name="Favel A."/>
            <person name="Rosso M.N."/>
            <person name="Martin F."/>
        </authorList>
    </citation>
    <scope>NUCLEOTIDE SEQUENCE [LARGE SCALE GENOMIC DNA]</scope>
    <source>
        <strain evidence="12 13">CIRM-BRFM 2984</strain>
    </source>
</reference>
<dbReference type="CDD" id="cd11065">
    <property type="entry name" value="CYP64-like"/>
    <property type="match status" value="1"/>
</dbReference>
<sequence length="494" mass="55393">MALEDYLLPVGLPLLLVAAVSFLRKPKAPFPPGPKPKPLIGNLFDVPTSLAWFTYTKWRKQYGDLVFFEVFGNKFLILNSLKATTDLLDKRASIYSERPTIPSILLMEWEFSFSFMSHTDKWREKIVSSALSPRRVHDMLNNMLTTPEDFLEHVEQLTTAIIMAMVYGYDIKSLHGDPIVHLQQDAIKRLSEGAIPGRFMVNVFPFLQYVPTWFPGAGFHQYFKDTITSVRAMKQVPFDFVKDNMRNGGDRQSVLRSLLELNETQGGSPEREQDMKDIAGVAYAAAAETTTATLMVSVMALAMHPEVVRKAQAELDAVVGLGSLPGFEHRSELPYCEAVVREIFRWRPITPVAIAHALNVDDVYEGYLIPKGTIILPNIWAMVHDETMYPDPDTFKPERFLNPDGTLNSDDLIIGFGFGRRICAGRHAADATLWAATVSLLATFNIAKAKDAAGKEIEIEDVFLDGMVSHPKPFKCSITPRNELTKQLVANINL</sequence>
<dbReference type="InterPro" id="IPR017972">
    <property type="entry name" value="Cyt_P450_CS"/>
</dbReference>
<evidence type="ECO:0000256" key="1">
    <source>
        <dbReference type="ARBA" id="ARBA00001971"/>
    </source>
</evidence>
<feature type="binding site" description="axial binding residue" evidence="9">
    <location>
        <position position="423"/>
    </location>
    <ligand>
        <name>heme</name>
        <dbReference type="ChEBI" id="CHEBI:30413"/>
    </ligand>
    <ligandPart>
        <name>Fe</name>
        <dbReference type="ChEBI" id="CHEBI:18248"/>
    </ligandPart>
</feature>
<dbReference type="InterPro" id="IPR050364">
    <property type="entry name" value="Cytochrome_P450_fung"/>
</dbReference>
<dbReference type="GO" id="GO:0004497">
    <property type="term" value="F:monooxygenase activity"/>
    <property type="evidence" value="ECO:0007669"/>
    <property type="project" value="UniProtKB-KW"/>
</dbReference>
<dbReference type="InterPro" id="IPR001128">
    <property type="entry name" value="Cyt_P450"/>
</dbReference>
<dbReference type="Gene3D" id="1.10.630.10">
    <property type="entry name" value="Cytochrome P450"/>
    <property type="match status" value="1"/>
</dbReference>
<evidence type="ECO:0000256" key="6">
    <source>
        <dbReference type="ARBA" id="ARBA00023002"/>
    </source>
</evidence>
<keyword evidence="8 10" id="KW-0503">Monooxygenase</keyword>
<dbReference type="Pfam" id="PF00067">
    <property type="entry name" value="p450"/>
    <property type="match status" value="1"/>
</dbReference>
<evidence type="ECO:0000256" key="8">
    <source>
        <dbReference type="ARBA" id="ARBA00023033"/>
    </source>
</evidence>